<evidence type="ECO:0000259" key="7">
    <source>
        <dbReference type="Pfam" id="PF07195"/>
    </source>
</evidence>
<comment type="similarity">
    <text evidence="1 5">Belongs to the FliD family.</text>
</comment>
<comment type="subunit">
    <text evidence="2 5">Homopentamer.</text>
</comment>
<dbReference type="GO" id="GO:0009421">
    <property type="term" value="C:bacterial-type flagellum filament cap"/>
    <property type="evidence" value="ECO:0007669"/>
    <property type="project" value="InterPro"/>
</dbReference>
<feature type="domain" description="Flagellar hook-associated protein 2 N-terminal" evidence="6">
    <location>
        <begin position="10"/>
        <end position="106"/>
    </location>
</feature>
<dbReference type="Pfam" id="PF02465">
    <property type="entry name" value="FliD_N"/>
    <property type="match status" value="1"/>
</dbReference>
<evidence type="ECO:0000256" key="3">
    <source>
        <dbReference type="ARBA" id="ARBA00023054"/>
    </source>
</evidence>
<keyword evidence="4 5" id="KW-0975">Bacterial flagellum</keyword>
<name>A0A1G4RNU0_9BACL</name>
<keyword evidence="8" id="KW-0969">Cilium</keyword>
<organism evidence="8 9">
    <name type="scientific">Paenibacillus tianmuensis</name>
    <dbReference type="NCBI Taxonomy" id="624147"/>
    <lineage>
        <taxon>Bacteria</taxon>
        <taxon>Bacillati</taxon>
        <taxon>Bacillota</taxon>
        <taxon>Bacilli</taxon>
        <taxon>Bacillales</taxon>
        <taxon>Paenibacillaceae</taxon>
        <taxon>Paenibacillus</taxon>
    </lineage>
</organism>
<comment type="function">
    <text evidence="5">Required for morphogenesis and for the elongation of the flagellar filament by facilitating polymerization of the flagellin monomers at the tip of growing filament. Forms a capping structure, which prevents flagellin subunits (transported through the central channel of the flagellum) from leaking out without polymerization at the distal end.</text>
</comment>
<dbReference type="PANTHER" id="PTHR30288">
    <property type="entry name" value="FLAGELLAR CAP/ASSEMBLY PROTEIN FLID"/>
    <property type="match status" value="1"/>
</dbReference>
<evidence type="ECO:0000313" key="9">
    <source>
        <dbReference type="Proteomes" id="UP000198601"/>
    </source>
</evidence>
<dbReference type="InterPro" id="IPR010809">
    <property type="entry name" value="FliD_C"/>
</dbReference>
<keyword evidence="8" id="KW-0966">Cell projection</keyword>
<dbReference type="Pfam" id="PF07195">
    <property type="entry name" value="FliD_C"/>
    <property type="match status" value="1"/>
</dbReference>
<evidence type="ECO:0000256" key="4">
    <source>
        <dbReference type="ARBA" id="ARBA00023143"/>
    </source>
</evidence>
<evidence type="ECO:0000259" key="6">
    <source>
        <dbReference type="Pfam" id="PF02465"/>
    </source>
</evidence>
<keyword evidence="5" id="KW-0964">Secreted</keyword>
<evidence type="ECO:0000313" key="8">
    <source>
        <dbReference type="EMBL" id="SCW58612.1"/>
    </source>
</evidence>
<protein>
    <recommendedName>
        <fullName evidence="5">Flagellar hook-associated protein 2</fullName>
        <shortName evidence="5">HAP2</shortName>
    </recommendedName>
    <alternativeName>
        <fullName evidence="5">Flagellar cap protein</fullName>
    </alternativeName>
</protein>
<reference evidence="9" key="1">
    <citation type="submission" date="2016-10" db="EMBL/GenBank/DDBJ databases">
        <authorList>
            <person name="Varghese N."/>
            <person name="Submissions S."/>
        </authorList>
    </citation>
    <scope>NUCLEOTIDE SEQUENCE [LARGE SCALE GENOMIC DNA]</scope>
    <source>
        <strain evidence="9">CGMCC 1.8946</strain>
    </source>
</reference>
<dbReference type="Proteomes" id="UP000198601">
    <property type="component" value="Unassembled WGS sequence"/>
</dbReference>
<dbReference type="GO" id="GO:0009424">
    <property type="term" value="C:bacterial-type flagellum hook"/>
    <property type="evidence" value="ECO:0007669"/>
    <property type="project" value="UniProtKB-UniRule"/>
</dbReference>
<comment type="subcellular location">
    <subcellularLocation>
        <location evidence="5">Secreted</location>
    </subcellularLocation>
    <subcellularLocation>
        <location evidence="5">Bacterial flagellum</location>
    </subcellularLocation>
</comment>
<dbReference type="AlphaFoldDB" id="A0A1G4RNU0"/>
<feature type="domain" description="Flagellar hook-associated protein 2 C-terminal" evidence="7">
    <location>
        <begin position="345"/>
        <end position="612"/>
    </location>
</feature>
<dbReference type="RefSeq" id="WP_090672393.1">
    <property type="nucleotide sequence ID" value="NZ_FMTT01000017.1"/>
</dbReference>
<dbReference type="GO" id="GO:0071973">
    <property type="term" value="P:bacterial-type flagellum-dependent cell motility"/>
    <property type="evidence" value="ECO:0007669"/>
    <property type="project" value="TreeGrafter"/>
</dbReference>
<dbReference type="InterPro" id="IPR040026">
    <property type="entry name" value="FliD"/>
</dbReference>
<keyword evidence="9" id="KW-1185">Reference proteome</keyword>
<accession>A0A1G4RNU0</accession>
<dbReference type="EMBL" id="FMTT01000017">
    <property type="protein sequence ID" value="SCW58612.1"/>
    <property type="molecule type" value="Genomic_DNA"/>
</dbReference>
<dbReference type="GO" id="GO:0005576">
    <property type="term" value="C:extracellular region"/>
    <property type="evidence" value="ECO:0007669"/>
    <property type="project" value="UniProtKB-SubCell"/>
</dbReference>
<dbReference type="GO" id="GO:0007155">
    <property type="term" value="P:cell adhesion"/>
    <property type="evidence" value="ECO:0007669"/>
    <property type="project" value="InterPro"/>
</dbReference>
<gene>
    <name evidence="8" type="ORF">SAMN04487970_1017100</name>
</gene>
<dbReference type="STRING" id="624147.SAMN04487970_1017100"/>
<evidence type="ECO:0000256" key="1">
    <source>
        <dbReference type="ARBA" id="ARBA00009764"/>
    </source>
</evidence>
<proteinExistence type="inferred from homology"/>
<keyword evidence="3" id="KW-0175">Coiled coil</keyword>
<dbReference type="OrthoDB" id="9776025at2"/>
<sequence>MVTRISSLNSGMDIDGLIAKMMTAERAPVDKLNQQKQSLTWKTQAYRDINTKIAAFRDSLSTLRFGSSTAWNPNTVSSANTSLVEASAGGNASAATHNIVVTRLASGGTLSSGAPVSNSSLTSDTIAPVSIANSSNNNKVNITINGVTRTVTIADGTYNNSSDLGAALQTAINSTFGANQIKVDTTTASGKIMLTTGSIPGSTAQITVNTSAGNTGISALGYTDGSNNRIDPKAVLNTQVGKIQAGSIFTVDPSNTQGSFTVNGQTITFDTSTDSLNSIITKVNSSNAGVTMSHDSVSDRIVLNTKDTGSSATISIADGANSNFVKNLRLDVTAAAPDKAQYSPGQNAQVSIDGVAAEFTSNSFTNNGINYTLKNVTGAAGVTVSSSPDKDALYNNITDFVNKYNDLLSAINTLINEPKYRDFKPLTSDQKSQMKDSDIKNWEEKAKSGLLGGDAMLTKFRDSLRQIVYSTVETLPSANNALYKIGITTQTYVQGDAINAGKLKVDSSALKAAIAQNPQGVIDLFTHTSATGKAGEKGIMQQIYNTANTTVSSVIKSAGGASNSFDNASFLLGKQISDLTTKIASWQDKLNAKEKYYYKNFAKMDSAIGKSNSQISWLQSQMR</sequence>
<dbReference type="PANTHER" id="PTHR30288:SF0">
    <property type="entry name" value="FLAGELLAR HOOK-ASSOCIATED PROTEIN 2"/>
    <property type="match status" value="1"/>
</dbReference>
<evidence type="ECO:0000256" key="2">
    <source>
        <dbReference type="ARBA" id="ARBA00011255"/>
    </source>
</evidence>
<keyword evidence="8" id="KW-0282">Flagellum</keyword>
<evidence type="ECO:0000256" key="5">
    <source>
        <dbReference type="RuleBase" id="RU362066"/>
    </source>
</evidence>
<dbReference type="InterPro" id="IPR003481">
    <property type="entry name" value="FliD_N"/>
</dbReference>